<evidence type="ECO:0000256" key="10">
    <source>
        <dbReference type="ARBA" id="ARBA00059247"/>
    </source>
</evidence>
<proteinExistence type="inferred from homology"/>
<dbReference type="InterPro" id="IPR037512">
    <property type="entry name" value="PGPase_prok"/>
</dbReference>
<dbReference type="HAMAP" id="MF_00495">
    <property type="entry name" value="GPH_hydrolase_bact"/>
    <property type="match status" value="1"/>
</dbReference>
<dbReference type="STRING" id="546266.NEIMUCOT_03605"/>
<organism evidence="12 13">
    <name type="scientific">Neisseria mucosa (strain ATCC 25996 / DSM 4631 / NCTC 10774 / M26)</name>
    <dbReference type="NCBI Taxonomy" id="546266"/>
    <lineage>
        <taxon>Bacteria</taxon>
        <taxon>Pseudomonadati</taxon>
        <taxon>Pseudomonadota</taxon>
        <taxon>Betaproteobacteria</taxon>
        <taxon>Neisseriales</taxon>
        <taxon>Neisseriaceae</taxon>
        <taxon>Neisseria</taxon>
    </lineage>
</organism>
<feature type="binding site" evidence="11">
    <location>
        <position position="87"/>
    </location>
    <ligand>
        <name>Mg(2+)</name>
        <dbReference type="ChEBI" id="CHEBI:18420"/>
    </ligand>
</feature>
<keyword evidence="6 11" id="KW-0479">Metal-binding</keyword>
<dbReference type="InterPro" id="IPR023198">
    <property type="entry name" value="PGP-like_dom2"/>
</dbReference>
<keyword evidence="9 11" id="KW-0119">Carbohydrate metabolism</keyword>
<gene>
    <name evidence="12" type="primary">gph</name>
    <name evidence="12" type="ORF">NEIMUCOT_03605</name>
</gene>
<evidence type="ECO:0000256" key="5">
    <source>
        <dbReference type="ARBA" id="ARBA00013078"/>
    </source>
</evidence>
<dbReference type="EMBL" id="ACDX02000001">
    <property type="protein sequence ID" value="EFC89806.1"/>
    <property type="molecule type" value="Genomic_DNA"/>
</dbReference>
<dbReference type="eggNOG" id="COG0546">
    <property type="taxonomic scope" value="Bacteria"/>
</dbReference>
<dbReference type="PRINTS" id="PR00413">
    <property type="entry name" value="HADHALOGNASE"/>
</dbReference>
<evidence type="ECO:0000313" key="13">
    <source>
        <dbReference type="Proteomes" id="UP000003344"/>
    </source>
</evidence>
<dbReference type="CDD" id="cd16417">
    <property type="entry name" value="HAD_PGPase"/>
    <property type="match status" value="1"/>
</dbReference>
<dbReference type="GO" id="GO:0005975">
    <property type="term" value="P:carbohydrate metabolic process"/>
    <property type="evidence" value="ECO:0007669"/>
    <property type="project" value="InterPro"/>
</dbReference>
<evidence type="ECO:0000256" key="9">
    <source>
        <dbReference type="ARBA" id="ARBA00023277"/>
    </source>
</evidence>
<dbReference type="InterPro" id="IPR036412">
    <property type="entry name" value="HAD-like_sf"/>
</dbReference>
<comment type="function">
    <text evidence="10 11">Specifically catalyzes the dephosphorylation of 2-phosphoglycolate. Is involved in the dissimilation of the intracellular 2-phosphoglycolate formed during the DNA repair of 3'-phosphoglycolate ends, a major class of DNA lesions induced by oxidative stress.</text>
</comment>
<dbReference type="SFLD" id="SFLDG01135">
    <property type="entry name" value="C1.5.6:_HAD__Beta-PGM__Phospha"/>
    <property type="match status" value="1"/>
</dbReference>
<evidence type="ECO:0000313" key="12">
    <source>
        <dbReference type="EMBL" id="EFC89806.1"/>
    </source>
</evidence>
<accession>D2ZSM3</accession>
<dbReference type="AlphaFoldDB" id="D2ZSM3"/>
<evidence type="ECO:0000256" key="2">
    <source>
        <dbReference type="ARBA" id="ARBA00001946"/>
    </source>
</evidence>
<dbReference type="GO" id="GO:0005829">
    <property type="term" value="C:cytosol"/>
    <property type="evidence" value="ECO:0007669"/>
    <property type="project" value="TreeGrafter"/>
</dbReference>
<dbReference type="InterPro" id="IPR006439">
    <property type="entry name" value="HAD-SF_hydro_IA"/>
</dbReference>
<evidence type="ECO:0000256" key="3">
    <source>
        <dbReference type="ARBA" id="ARBA00004818"/>
    </source>
</evidence>
<dbReference type="SFLD" id="SFLDG01129">
    <property type="entry name" value="C1.5:_HAD__Beta-PGM__Phosphata"/>
    <property type="match status" value="1"/>
</dbReference>
<dbReference type="NCBIfam" id="TIGR01449">
    <property type="entry name" value="PGP_bact"/>
    <property type="match status" value="1"/>
</dbReference>
<comment type="cofactor">
    <cofactor evidence="2 11">
        <name>Mg(2+)</name>
        <dbReference type="ChEBI" id="CHEBI:18420"/>
    </cofactor>
</comment>
<dbReference type="UniPathway" id="UPA00865">
    <property type="reaction ID" value="UER00834"/>
</dbReference>
<dbReference type="NCBIfam" id="TIGR01549">
    <property type="entry name" value="HAD-SF-IA-v1"/>
    <property type="match status" value="1"/>
</dbReference>
<dbReference type="EC" id="3.1.3.18" evidence="5 11"/>
<evidence type="ECO:0000256" key="8">
    <source>
        <dbReference type="ARBA" id="ARBA00022842"/>
    </source>
</evidence>
<comment type="similarity">
    <text evidence="4 11">Belongs to the HAD-like hydrolase superfamily. CbbY/CbbZ/Gph/YieH family.</text>
</comment>
<dbReference type="InterPro" id="IPR050155">
    <property type="entry name" value="HAD-like_hydrolase_sf"/>
</dbReference>
<protein>
    <recommendedName>
        <fullName evidence="5 11">Phosphoglycolate phosphatase</fullName>
        <shortName evidence="11">PGP</shortName>
        <shortName evidence="11">PGPase</shortName>
        <ecNumber evidence="5 11">3.1.3.18</ecNumber>
    </recommendedName>
</protein>
<dbReference type="Pfam" id="PF00702">
    <property type="entry name" value="Hydrolase"/>
    <property type="match status" value="1"/>
</dbReference>
<dbReference type="PANTHER" id="PTHR43434:SF1">
    <property type="entry name" value="PHOSPHOGLYCOLATE PHOSPHATASE"/>
    <property type="match status" value="1"/>
</dbReference>
<comment type="catalytic activity">
    <reaction evidence="1 11">
        <text>2-phosphoglycolate + H2O = glycolate + phosphate</text>
        <dbReference type="Rhea" id="RHEA:14369"/>
        <dbReference type="ChEBI" id="CHEBI:15377"/>
        <dbReference type="ChEBI" id="CHEBI:29805"/>
        <dbReference type="ChEBI" id="CHEBI:43474"/>
        <dbReference type="ChEBI" id="CHEBI:58033"/>
        <dbReference type="EC" id="3.1.3.18"/>
    </reaction>
</comment>
<sequence length="307" mass="33823">MFLFSERSPKTFVFKKGRLKIESACLSKSKLLKINEMPFQAPTILLTIHLKTTCRETMLKYASLSFTSKHIMTAAIEHVQAAAFDLDGTLCDSVPDLAAAAEAMREYLGMEPLPAKTVESYVGDGIGKLVHRVITNDRNQEAAPDLWEKGFVFYMKYYRDHLSDFTHPYPETEAGLALLKSLGIPLVVITNKNEILAVELLKQLGLADYFSLILGGDSLPEKKPSPLPLQHAAEVLGIDPANMIMVGDSRNDIIAAKAAGCLSVGVTFGYGDMTLLSQDKATKPDWIIGSLPEIYENLQPKKAEDDE</sequence>
<evidence type="ECO:0000256" key="1">
    <source>
        <dbReference type="ARBA" id="ARBA00000830"/>
    </source>
</evidence>
<dbReference type="SUPFAM" id="SSF56784">
    <property type="entry name" value="HAD-like"/>
    <property type="match status" value="1"/>
</dbReference>
<evidence type="ECO:0000256" key="4">
    <source>
        <dbReference type="ARBA" id="ARBA00006171"/>
    </source>
</evidence>
<dbReference type="PANTHER" id="PTHR43434">
    <property type="entry name" value="PHOSPHOGLYCOLATE PHOSPHATASE"/>
    <property type="match status" value="1"/>
</dbReference>
<dbReference type="GO" id="GO:0008967">
    <property type="term" value="F:phosphoglycolate phosphatase activity"/>
    <property type="evidence" value="ECO:0007669"/>
    <property type="project" value="UniProtKB-UniRule"/>
</dbReference>
<comment type="caution">
    <text evidence="12">The sequence shown here is derived from an EMBL/GenBank/DDBJ whole genome shotgun (WGS) entry which is preliminary data.</text>
</comment>
<dbReference type="GO" id="GO:0046295">
    <property type="term" value="P:glycolate biosynthetic process"/>
    <property type="evidence" value="ECO:0007669"/>
    <property type="project" value="UniProtKB-UniRule"/>
</dbReference>
<dbReference type="NCBIfam" id="TIGR01509">
    <property type="entry name" value="HAD-SF-IA-v3"/>
    <property type="match status" value="1"/>
</dbReference>
<evidence type="ECO:0000256" key="11">
    <source>
        <dbReference type="HAMAP-Rule" id="MF_00495"/>
    </source>
</evidence>
<feature type="binding site" evidence="11">
    <location>
        <position position="248"/>
    </location>
    <ligand>
        <name>Mg(2+)</name>
        <dbReference type="ChEBI" id="CHEBI:18420"/>
    </ligand>
</feature>
<comment type="pathway">
    <text evidence="3 11">Organic acid metabolism; glycolate biosynthesis; glycolate from 2-phosphoglycolate: step 1/1.</text>
</comment>
<evidence type="ECO:0000256" key="7">
    <source>
        <dbReference type="ARBA" id="ARBA00022801"/>
    </source>
</evidence>
<dbReference type="GO" id="GO:0006281">
    <property type="term" value="P:DNA repair"/>
    <property type="evidence" value="ECO:0007669"/>
    <property type="project" value="TreeGrafter"/>
</dbReference>
<evidence type="ECO:0000256" key="6">
    <source>
        <dbReference type="ARBA" id="ARBA00022723"/>
    </source>
</evidence>
<name>D2ZSM3_NEIM2</name>
<feature type="binding site" evidence="11">
    <location>
        <position position="85"/>
    </location>
    <ligand>
        <name>Mg(2+)</name>
        <dbReference type="ChEBI" id="CHEBI:18420"/>
    </ligand>
</feature>
<dbReference type="InterPro" id="IPR023214">
    <property type="entry name" value="HAD_sf"/>
</dbReference>
<dbReference type="FunFam" id="3.40.50.1000:FF:000022">
    <property type="entry name" value="Phosphoglycolate phosphatase"/>
    <property type="match status" value="1"/>
</dbReference>
<dbReference type="NCBIfam" id="NF009695">
    <property type="entry name" value="PRK13222.1-2"/>
    <property type="match status" value="1"/>
</dbReference>
<dbReference type="Gene3D" id="1.10.150.240">
    <property type="entry name" value="Putative phosphatase, domain 2"/>
    <property type="match status" value="1"/>
</dbReference>
<dbReference type="GO" id="GO:0046872">
    <property type="term" value="F:metal ion binding"/>
    <property type="evidence" value="ECO:0007669"/>
    <property type="project" value="UniProtKB-KW"/>
</dbReference>
<dbReference type="SFLD" id="SFLDS00003">
    <property type="entry name" value="Haloacid_Dehalogenase"/>
    <property type="match status" value="1"/>
</dbReference>
<reference evidence="12 13" key="1">
    <citation type="submission" date="2009-10" db="EMBL/GenBank/DDBJ databases">
        <authorList>
            <person name="Weinstock G."/>
            <person name="Sodergren E."/>
            <person name="Clifton S."/>
            <person name="Fulton L."/>
            <person name="Fulton B."/>
            <person name="Courtney L."/>
            <person name="Fronick C."/>
            <person name="Harrison M."/>
            <person name="Strong C."/>
            <person name="Farmer C."/>
            <person name="Delahaunty K."/>
            <person name="Markovic C."/>
            <person name="Hall O."/>
            <person name="Minx P."/>
            <person name="Tomlinson C."/>
            <person name="Mitreva M."/>
            <person name="Nelson J."/>
            <person name="Hou S."/>
            <person name="Wollam A."/>
            <person name="Pepin K.H."/>
            <person name="Johnson M."/>
            <person name="Bhonagiri V."/>
            <person name="Nash W.E."/>
            <person name="Warren W."/>
            <person name="Chinwalla A."/>
            <person name="Mardis E.R."/>
            <person name="Wilson R.K."/>
        </authorList>
    </citation>
    <scope>NUCLEOTIDE SEQUENCE [LARGE SCALE GENOMIC DNA]</scope>
    <source>
        <strain evidence="13">ATCC 25996 / DSM 4631 / NCTC 10774 / M26</strain>
    </source>
</reference>
<keyword evidence="7 11" id="KW-0378">Hydrolase</keyword>
<keyword evidence="8 11" id="KW-0460">Magnesium</keyword>
<dbReference type="Proteomes" id="UP000003344">
    <property type="component" value="Unassembled WGS sequence"/>
</dbReference>
<feature type="active site" description="Nucleophile" evidence="11">
    <location>
        <position position="85"/>
    </location>
</feature>
<dbReference type="Gene3D" id="3.40.50.1000">
    <property type="entry name" value="HAD superfamily/HAD-like"/>
    <property type="match status" value="1"/>
</dbReference>